<proteinExistence type="predicted"/>
<evidence type="ECO:0000256" key="1">
    <source>
        <dbReference type="ARBA" id="ARBA00022468"/>
    </source>
</evidence>
<evidence type="ECO:0000256" key="6">
    <source>
        <dbReference type="ARBA" id="ARBA00022990"/>
    </source>
</evidence>
<comment type="caution">
    <text evidence="10">The sequence shown here is derived from an EMBL/GenBank/DDBJ whole genome shotgun (WGS) entry which is preliminary data.</text>
</comment>
<dbReference type="PANTHER" id="PTHR45686:SF4">
    <property type="entry name" value="ADP-RIBOSYLATION FACTOR GTPASE ACTIVATING PROTEIN 3, ISOFORM H"/>
    <property type="match status" value="1"/>
</dbReference>
<evidence type="ECO:0000256" key="5">
    <source>
        <dbReference type="ARBA" id="ARBA00022833"/>
    </source>
</evidence>
<dbReference type="AlphaFoldDB" id="A0AAD8HYA6"/>
<dbReference type="PRINTS" id="PR00405">
    <property type="entry name" value="REVINTRACTNG"/>
</dbReference>
<evidence type="ECO:0000256" key="2">
    <source>
        <dbReference type="ARBA" id="ARBA00022553"/>
    </source>
</evidence>
<dbReference type="PANTHER" id="PTHR45686">
    <property type="entry name" value="ADP-RIBOSYLATION FACTOR GTPASE ACTIVATING PROTEIN 3, ISOFORM H-RELATED"/>
    <property type="match status" value="1"/>
</dbReference>
<organism evidence="10 11">
    <name type="scientific">Heracleum sosnowskyi</name>
    <dbReference type="NCBI Taxonomy" id="360622"/>
    <lineage>
        <taxon>Eukaryota</taxon>
        <taxon>Viridiplantae</taxon>
        <taxon>Streptophyta</taxon>
        <taxon>Embryophyta</taxon>
        <taxon>Tracheophyta</taxon>
        <taxon>Spermatophyta</taxon>
        <taxon>Magnoliopsida</taxon>
        <taxon>eudicotyledons</taxon>
        <taxon>Gunneridae</taxon>
        <taxon>Pentapetalae</taxon>
        <taxon>asterids</taxon>
        <taxon>campanulids</taxon>
        <taxon>Apiales</taxon>
        <taxon>Apiaceae</taxon>
        <taxon>Apioideae</taxon>
        <taxon>apioid superclade</taxon>
        <taxon>Tordylieae</taxon>
        <taxon>Tordyliinae</taxon>
        <taxon>Heracleum</taxon>
    </lineage>
</organism>
<evidence type="ECO:0000259" key="9">
    <source>
        <dbReference type="PROSITE" id="PS50115"/>
    </source>
</evidence>
<dbReference type="EMBL" id="JAUIZM010000007">
    <property type="protein sequence ID" value="KAK1374966.1"/>
    <property type="molecule type" value="Genomic_DNA"/>
</dbReference>
<sequence length="406" mass="44261">MASESFADKNVVFKKLKAKSENKMCFDCNAKNPTWASVTYGIFLCIDCSAIHRSLGVHVSFVRSTNLDSWTPDQLKMMTFGGNKRAQVFFKQHGWTDGGKTEAKYTSRAANLYKQLLLKEVVKRSKEETSLSTSPVGPQSVQAIKGAPDIKVQEHESSNGNFSEKNETLNVPSSPKARSSYSVLTSSVKKPVGAKKPGKTGGLGAKKLSSKPNESLYDQKPEAAPAQVQVSTSISSTPTVGTSFTSHFEYADNTRATHKGSRTNQVNSNVNPPTSTSFFADYGMENGFHKKTSSSFKVQVKETDEARKKFSNAKSISSSQYFRDQNKGFDNQISLKKFSGSTAISSADLFGNNNDNLGIDFGASDLINRLSFQAHHDISSLKNIAGVTGKKLSSLVSSIYYDEYSG</sequence>
<feature type="compositionally biased region" description="Polar residues" evidence="8">
    <location>
        <begin position="158"/>
        <end position="187"/>
    </location>
</feature>
<keyword evidence="6" id="KW-0007">Acetylation</keyword>
<gene>
    <name evidence="10" type="ORF">POM88_031159</name>
</gene>
<dbReference type="Proteomes" id="UP001237642">
    <property type="component" value="Unassembled WGS sequence"/>
</dbReference>
<dbReference type="GO" id="GO:0005096">
    <property type="term" value="F:GTPase activator activity"/>
    <property type="evidence" value="ECO:0007669"/>
    <property type="project" value="UniProtKB-KW"/>
</dbReference>
<keyword evidence="4 7" id="KW-0863">Zinc-finger</keyword>
<evidence type="ECO:0000256" key="8">
    <source>
        <dbReference type="SAM" id="MobiDB-lite"/>
    </source>
</evidence>
<dbReference type="InterPro" id="IPR037278">
    <property type="entry name" value="ARFGAP/RecO"/>
</dbReference>
<dbReference type="SMART" id="SM00105">
    <property type="entry name" value="ArfGap"/>
    <property type="match status" value="1"/>
</dbReference>
<dbReference type="Gene3D" id="1.10.220.150">
    <property type="entry name" value="Arf GTPase activating protein"/>
    <property type="match status" value="1"/>
</dbReference>
<reference evidence="10" key="1">
    <citation type="submission" date="2023-02" db="EMBL/GenBank/DDBJ databases">
        <title>Genome of toxic invasive species Heracleum sosnowskyi carries increased number of genes despite the absence of recent whole-genome duplications.</title>
        <authorList>
            <person name="Schelkunov M."/>
            <person name="Shtratnikova V."/>
            <person name="Makarenko M."/>
            <person name="Klepikova A."/>
            <person name="Omelchenko D."/>
            <person name="Novikova G."/>
            <person name="Obukhova E."/>
            <person name="Bogdanov V."/>
            <person name="Penin A."/>
            <person name="Logacheva M."/>
        </authorList>
    </citation>
    <scope>NUCLEOTIDE SEQUENCE</scope>
    <source>
        <strain evidence="10">Hsosn_3</strain>
        <tissue evidence="10">Leaf</tissue>
    </source>
</reference>
<feature type="region of interest" description="Disordered" evidence="8">
    <location>
        <begin position="155"/>
        <end position="224"/>
    </location>
</feature>
<keyword evidence="2" id="KW-0597">Phosphoprotein</keyword>
<dbReference type="InterPro" id="IPR038508">
    <property type="entry name" value="ArfGAP_dom_sf"/>
</dbReference>
<keyword evidence="3" id="KW-0479">Metal-binding</keyword>
<dbReference type="GO" id="GO:0048205">
    <property type="term" value="P:COPI coating of Golgi vesicle"/>
    <property type="evidence" value="ECO:0007669"/>
    <property type="project" value="TreeGrafter"/>
</dbReference>
<dbReference type="PROSITE" id="PS50115">
    <property type="entry name" value="ARFGAP"/>
    <property type="match status" value="1"/>
</dbReference>
<dbReference type="InterPro" id="IPR001164">
    <property type="entry name" value="ArfGAP_dom"/>
</dbReference>
<keyword evidence="5" id="KW-0862">Zinc</keyword>
<name>A0AAD8HYA6_9APIA</name>
<evidence type="ECO:0000256" key="7">
    <source>
        <dbReference type="PROSITE-ProRule" id="PRU00288"/>
    </source>
</evidence>
<dbReference type="FunFam" id="1.10.220.150:FF:000012">
    <property type="entry name" value="ADP-ribosylation factor GTPase-activating protein AGD10"/>
    <property type="match status" value="1"/>
</dbReference>
<evidence type="ECO:0000313" key="11">
    <source>
        <dbReference type="Proteomes" id="UP001237642"/>
    </source>
</evidence>
<dbReference type="GO" id="GO:0000139">
    <property type="term" value="C:Golgi membrane"/>
    <property type="evidence" value="ECO:0007669"/>
    <property type="project" value="GOC"/>
</dbReference>
<evidence type="ECO:0000256" key="4">
    <source>
        <dbReference type="ARBA" id="ARBA00022771"/>
    </source>
</evidence>
<keyword evidence="11" id="KW-1185">Reference proteome</keyword>
<dbReference type="CDD" id="cd08831">
    <property type="entry name" value="ArfGap_ArfGap2_3_like"/>
    <property type="match status" value="1"/>
</dbReference>
<evidence type="ECO:0000313" key="10">
    <source>
        <dbReference type="EMBL" id="KAK1374966.1"/>
    </source>
</evidence>
<dbReference type="Pfam" id="PF01412">
    <property type="entry name" value="ArfGap"/>
    <property type="match status" value="1"/>
</dbReference>
<accession>A0AAD8HYA6</accession>
<dbReference type="GO" id="GO:0008270">
    <property type="term" value="F:zinc ion binding"/>
    <property type="evidence" value="ECO:0007669"/>
    <property type="project" value="UniProtKB-KW"/>
</dbReference>
<feature type="domain" description="Arf-GAP" evidence="9">
    <location>
        <begin position="10"/>
        <end position="128"/>
    </location>
</feature>
<evidence type="ECO:0000256" key="3">
    <source>
        <dbReference type="ARBA" id="ARBA00022723"/>
    </source>
</evidence>
<keyword evidence="1" id="KW-0343">GTPase activation</keyword>
<reference evidence="10" key="2">
    <citation type="submission" date="2023-05" db="EMBL/GenBank/DDBJ databases">
        <authorList>
            <person name="Schelkunov M.I."/>
        </authorList>
    </citation>
    <scope>NUCLEOTIDE SEQUENCE</scope>
    <source>
        <strain evidence="10">Hsosn_3</strain>
        <tissue evidence="10">Leaf</tissue>
    </source>
</reference>
<protein>
    <submittedName>
        <fullName evidence="10">ADP-ribosylation factor GTPase-activating protein AGD8</fullName>
    </submittedName>
</protein>
<dbReference type="SUPFAM" id="SSF57863">
    <property type="entry name" value="ArfGap/RecO-like zinc finger"/>
    <property type="match status" value="1"/>
</dbReference>